<comment type="caution">
    <text evidence="7">The sequence shown here is derived from an EMBL/GenBank/DDBJ whole genome shotgun (WGS) entry which is preliminary data.</text>
</comment>
<keyword evidence="1" id="KW-0805">Transcription regulation</keyword>
<feature type="compositionally biased region" description="Polar residues" evidence="5">
    <location>
        <begin position="120"/>
        <end position="141"/>
    </location>
</feature>
<dbReference type="SUPFAM" id="SSF101941">
    <property type="entry name" value="NAC domain"/>
    <property type="match status" value="1"/>
</dbReference>
<evidence type="ECO:0000256" key="4">
    <source>
        <dbReference type="ARBA" id="ARBA00023242"/>
    </source>
</evidence>
<dbReference type="PROSITE" id="PS51005">
    <property type="entry name" value="NAC"/>
    <property type="match status" value="1"/>
</dbReference>
<evidence type="ECO:0000259" key="6">
    <source>
        <dbReference type="PROSITE" id="PS51005"/>
    </source>
</evidence>
<dbReference type="EMBL" id="BJWL01000011">
    <property type="protein sequence ID" value="GFY96224.1"/>
    <property type="molecule type" value="Genomic_DNA"/>
</dbReference>
<dbReference type="Pfam" id="PF02365">
    <property type="entry name" value="NAM"/>
    <property type="match status" value="1"/>
</dbReference>
<dbReference type="AlphaFoldDB" id="A0A7J0FBY4"/>
<keyword evidence="2" id="KW-0238">DNA-binding</keyword>
<evidence type="ECO:0000256" key="2">
    <source>
        <dbReference type="ARBA" id="ARBA00023125"/>
    </source>
</evidence>
<organism evidence="7 8">
    <name type="scientific">Actinidia rufa</name>
    <dbReference type="NCBI Taxonomy" id="165716"/>
    <lineage>
        <taxon>Eukaryota</taxon>
        <taxon>Viridiplantae</taxon>
        <taxon>Streptophyta</taxon>
        <taxon>Embryophyta</taxon>
        <taxon>Tracheophyta</taxon>
        <taxon>Spermatophyta</taxon>
        <taxon>Magnoliopsida</taxon>
        <taxon>eudicotyledons</taxon>
        <taxon>Gunneridae</taxon>
        <taxon>Pentapetalae</taxon>
        <taxon>asterids</taxon>
        <taxon>Ericales</taxon>
        <taxon>Actinidiaceae</taxon>
        <taxon>Actinidia</taxon>
    </lineage>
</organism>
<sequence>MDKGKSIITELEGDDERIPPGYRFVPTDTELVVHYLYNKVYHKPLPGNMIIAINIYDFHPQQLARYKMSLDFYEGGPRDGRKTEWKMHEYKILPTRKSNAADSMKLDDLVLSKIYSTSKKAKDVQQNQRTELAAENANQDSRPLGVSNGMNMEERSSPNLLPHNSDFLLKPLDGHHMPLVGLSMSFPELSGVQIQNPSLLSGGDNDQLYNLTYLNGLINGSSHDNFPSSLGAHMMHTEEQSSPNLLPHNSDFLLKPLDGYHMPLVGPSTSFFRVFRSSSLKSISNQWWQ</sequence>
<keyword evidence="4" id="KW-0539">Nucleus</keyword>
<evidence type="ECO:0000313" key="7">
    <source>
        <dbReference type="EMBL" id="GFY96224.1"/>
    </source>
</evidence>
<dbReference type="GO" id="GO:0003677">
    <property type="term" value="F:DNA binding"/>
    <property type="evidence" value="ECO:0007669"/>
    <property type="project" value="UniProtKB-KW"/>
</dbReference>
<feature type="domain" description="NAC" evidence="6">
    <location>
        <begin position="18"/>
        <end position="175"/>
    </location>
</feature>
<evidence type="ECO:0000313" key="8">
    <source>
        <dbReference type="Proteomes" id="UP000585474"/>
    </source>
</evidence>
<dbReference type="InterPro" id="IPR036093">
    <property type="entry name" value="NAC_dom_sf"/>
</dbReference>
<name>A0A7J0FBY4_9ERIC</name>
<proteinExistence type="predicted"/>
<dbReference type="PANTHER" id="PTHR31719:SF179">
    <property type="entry name" value="OS08G0148400 PROTEIN"/>
    <property type="match status" value="1"/>
</dbReference>
<dbReference type="PANTHER" id="PTHR31719">
    <property type="entry name" value="NAC TRANSCRIPTION FACTOR 56"/>
    <property type="match status" value="1"/>
</dbReference>
<dbReference type="OrthoDB" id="1921961at2759"/>
<evidence type="ECO:0000256" key="1">
    <source>
        <dbReference type="ARBA" id="ARBA00023015"/>
    </source>
</evidence>
<reference evidence="7 8" key="1">
    <citation type="submission" date="2019-07" db="EMBL/GenBank/DDBJ databases">
        <title>De Novo Assembly of kiwifruit Actinidia rufa.</title>
        <authorList>
            <person name="Sugita-Konishi S."/>
            <person name="Sato K."/>
            <person name="Mori E."/>
            <person name="Abe Y."/>
            <person name="Kisaki G."/>
            <person name="Hamano K."/>
            <person name="Suezawa K."/>
            <person name="Otani M."/>
            <person name="Fukuda T."/>
            <person name="Manabe T."/>
            <person name="Gomi K."/>
            <person name="Tabuchi M."/>
            <person name="Akimitsu K."/>
            <person name="Kataoka I."/>
        </authorList>
    </citation>
    <scope>NUCLEOTIDE SEQUENCE [LARGE SCALE GENOMIC DNA]</scope>
    <source>
        <strain evidence="8">cv. Fuchu</strain>
    </source>
</reference>
<dbReference type="InterPro" id="IPR003441">
    <property type="entry name" value="NAC-dom"/>
</dbReference>
<gene>
    <name evidence="7" type="ORF">Acr_11g0005300</name>
</gene>
<dbReference type="Proteomes" id="UP000585474">
    <property type="component" value="Unassembled WGS sequence"/>
</dbReference>
<keyword evidence="8" id="KW-1185">Reference proteome</keyword>
<keyword evidence="3" id="KW-0804">Transcription</keyword>
<feature type="region of interest" description="Disordered" evidence="5">
    <location>
        <begin position="120"/>
        <end position="148"/>
    </location>
</feature>
<dbReference type="GO" id="GO:0006355">
    <property type="term" value="P:regulation of DNA-templated transcription"/>
    <property type="evidence" value="ECO:0007669"/>
    <property type="project" value="InterPro"/>
</dbReference>
<evidence type="ECO:0000256" key="3">
    <source>
        <dbReference type="ARBA" id="ARBA00023163"/>
    </source>
</evidence>
<accession>A0A7J0FBY4</accession>
<protein>
    <recommendedName>
        <fullName evidence="6">NAC domain-containing protein</fullName>
    </recommendedName>
</protein>
<dbReference type="Gene3D" id="2.170.150.80">
    <property type="entry name" value="NAC domain"/>
    <property type="match status" value="2"/>
</dbReference>
<evidence type="ECO:0000256" key="5">
    <source>
        <dbReference type="SAM" id="MobiDB-lite"/>
    </source>
</evidence>